<dbReference type="Proteomes" id="UP000683507">
    <property type="component" value="Chromosome"/>
</dbReference>
<evidence type="ECO:0000256" key="5">
    <source>
        <dbReference type="ARBA" id="ARBA00023315"/>
    </source>
</evidence>
<reference evidence="6" key="1">
    <citation type="submission" date="2021-04" db="EMBL/GenBank/DDBJ databases">
        <authorList>
            <person name="Rodrigo-Torres L."/>
            <person name="Arahal R. D."/>
            <person name="Lucena T."/>
        </authorList>
    </citation>
    <scope>NUCLEOTIDE SEQUENCE</scope>
    <source>
        <strain evidence="6">AS29M-1</strain>
    </source>
</reference>
<name>A0A916NCR2_9FLAO</name>
<evidence type="ECO:0000313" key="6">
    <source>
        <dbReference type="EMBL" id="CAG5085719.1"/>
    </source>
</evidence>
<protein>
    <recommendedName>
        <fullName evidence="8">GNAT family N-acetyltransferase</fullName>
    </recommendedName>
</protein>
<evidence type="ECO:0000256" key="1">
    <source>
        <dbReference type="ARBA" id="ARBA00005189"/>
    </source>
</evidence>
<dbReference type="KEGG" id="ptan:CRYO30217_02852"/>
<evidence type="ECO:0000313" key="7">
    <source>
        <dbReference type="Proteomes" id="UP000683507"/>
    </source>
</evidence>
<evidence type="ECO:0008006" key="8">
    <source>
        <dbReference type="Google" id="ProtNLM"/>
    </source>
</evidence>
<evidence type="ECO:0000256" key="3">
    <source>
        <dbReference type="ARBA" id="ARBA00022679"/>
    </source>
</evidence>
<proteinExistence type="predicted"/>
<accession>A0A916NCR2</accession>
<keyword evidence="4" id="KW-0443">Lipid metabolism</keyword>
<keyword evidence="2" id="KW-0444">Lipid biosynthesis</keyword>
<dbReference type="PANTHER" id="PTHR37323:SF1">
    <property type="entry name" value="L-ORNITHINE N(ALPHA)-ACYLTRANSFERASE"/>
    <property type="match status" value="1"/>
</dbReference>
<keyword evidence="7" id="KW-1185">Reference proteome</keyword>
<evidence type="ECO:0000256" key="4">
    <source>
        <dbReference type="ARBA" id="ARBA00023098"/>
    </source>
</evidence>
<evidence type="ECO:0000256" key="2">
    <source>
        <dbReference type="ARBA" id="ARBA00022516"/>
    </source>
</evidence>
<keyword evidence="5" id="KW-0012">Acyltransferase</keyword>
<organism evidence="6 7">
    <name type="scientific">Parvicella tangerina</name>
    <dbReference type="NCBI Taxonomy" id="2829795"/>
    <lineage>
        <taxon>Bacteria</taxon>
        <taxon>Pseudomonadati</taxon>
        <taxon>Bacteroidota</taxon>
        <taxon>Flavobacteriia</taxon>
        <taxon>Flavobacteriales</taxon>
        <taxon>Parvicellaceae</taxon>
        <taxon>Parvicella</taxon>
    </lineage>
</organism>
<dbReference type="EMBL" id="OU015584">
    <property type="protein sequence ID" value="CAG5085719.1"/>
    <property type="molecule type" value="Genomic_DNA"/>
</dbReference>
<dbReference type="PANTHER" id="PTHR37323">
    <property type="entry name" value="GCN5-RELATED N-ACETYLTRANSFERASE"/>
    <property type="match status" value="1"/>
</dbReference>
<dbReference type="Pfam" id="PF13444">
    <property type="entry name" value="Acetyltransf_5"/>
    <property type="match status" value="1"/>
</dbReference>
<dbReference type="GO" id="GO:0006629">
    <property type="term" value="P:lipid metabolic process"/>
    <property type="evidence" value="ECO:0007669"/>
    <property type="project" value="UniProtKB-KW"/>
</dbReference>
<dbReference type="GO" id="GO:0016746">
    <property type="term" value="F:acyltransferase activity"/>
    <property type="evidence" value="ECO:0007669"/>
    <property type="project" value="UniProtKB-KW"/>
</dbReference>
<dbReference type="RefSeq" id="WP_258543052.1">
    <property type="nucleotide sequence ID" value="NZ_OU015584.1"/>
</dbReference>
<sequence length="310" mass="35379">MEKIIDPIAVPLLKAELNAETFVRKTNKGDNEIYIFDHRNAPNLLREVGRLRELAFRTAGGGTGKDCDLDHFDFDEEAPYEQLIVWDPEEEEMVGGYRFIKCDNIKFDGDEPHIATSHLFSFSEEFLNNYLPYTIELGRSFVQPKYQPSPSNRKGLFSLDNLWDGLGALVVDNPSLKHFFGKVTMYLDFNQEARDSILAFMNTIFPDKDKLATVKNQLPYHTDMSSFIAEIEGLDYKEAHRILNTKVRALGENIPPLVNAYMNLSSTMKTFGTALNDHFGDVEETGILVTIDDIYESKKERHISTYSPKS</sequence>
<dbReference type="InterPro" id="IPR016181">
    <property type="entry name" value="Acyl_CoA_acyltransferase"/>
</dbReference>
<gene>
    <name evidence="6" type="ORF">CRYO30217_02852</name>
</gene>
<dbReference type="AlphaFoldDB" id="A0A916NCR2"/>
<comment type="pathway">
    <text evidence="1">Lipid metabolism.</text>
</comment>
<dbReference type="SUPFAM" id="SSF55729">
    <property type="entry name" value="Acyl-CoA N-acyltransferases (Nat)"/>
    <property type="match status" value="1"/>
</dbReference>
<dbReference type="InterPro" id="IPR052351">
    <property type="entry name" value="Ornithine_N-alpha-AT"/>
</dbReference>
<keyword evidence="3" id="KW-0808">Transferase</keyword>